<proteinExistence type="predicted"/>
<dbReference type="Proteomes" id="UP001305414">
    <property type="component" value="Unassembled WGS sequence"/>
</dbReference>
<organism evidence="2 3">
    <name type="scientific">Xylaria bambusicola</name>
    <dbReference type="NCBI Taxonomy" id="326684"/>
    <lineage>
        <taxon>Eukaryota</taxon>
        <taxon>Fungi</taxon>
        <taxon>Dikarya</taxon>
        <taxon>Ascomycota</taxon>
        <taxon>Pezizomycotina</taxon>
        <taxon>Sordariomycetes</taxon>
        <taxon>Xylariomycetidae</taxon>
        <taxon>Xylariales</taxon>
        <taxon>Xylariaceae</taxon>
        <taxon>Xylaria</taxon>
    </lineage>
</organism>
<protein>
    <submittedName>
        <fullName evidence="2">Uncharacterized protein</fullName>
    </submittedName>
</protein>
<name>A0AAN7UCK1_9PEZI</name>
<keyword evidence="3" id="KW-1185">Reference proteome</keyword>
<feature type="compositionally biased region" description="Polar residues" evidence="1">
    <location>
        <begin position="13"/>
        <end position="23"/>
    </location>
</feature>
<evidence type="ECO:0000313" key="2">
    <source>
        <dbReference type="EMBL" id="KAK5624912.1"/>
    </source>
</evidence>
<dbReference type="EMBL" id="JAWHQM010000002">
    <property type="protein sequence ID" value="KAK5624912.1"/>
    <property type="molecule type" value="Genomic_DNA"/>
</dbReference>
<gene>
    <name evidence="2" type="ORF">RRF57_000628</name>
</gene>
<evidence type="ECO:0000256" key="1">
    <source>
        <dbReference type="SAM" id="MobiDB-lite"/>
    </source>
</evidence>
<sequence length="123" mass="13594">MASTEEHTHPEESQTGAESSVSASEYEKARILNACEQHDVEKLRVIAIGPGGFLSDQLRSQACKSTNPHLLFAYKELYVSNTELTLQGRYCSALTPIRLPMDLQRLPVPGGGYHDTEMKSKSN</sequence>
<dbReference type="AlphaFoldDB" id="A0AAN7UCK1"/>
<accession>A0AAN7UCK1</accession>
<evidence type="ECO:0000313" key="3">
    <source>
        <dbReference type="Proteomes" id="UP001305414"/>
    </source>
</evidence>
<feature type="region of interest" description="Disordered" evidence="1">
    <location>
        <begin position="1"/>
        <end position="23"/>
    </location>
</feature>
<feature type="compositionally biased region" description="Basic and acidic residues" evidence="1">
    <location>
        <begin position="1"/>
        <end position="12"/>
    </location>
</feature>
<comment type="caution">
    <text evidence="2">The sequence shown here is derived from an EMBL/GenBank/DDBJ whole genome shotgun (WGS) entry which is preliminary data.</text>
</comment>
<reference evidence="2 3" key="1">
    <citation type="submission" date="2023-10" db="EMBL/GenBank/DDBJ databases">
        <title>Draft genome sequence of Xylaria bambusicola isolate GMP-LS, the root and basal stem rot pathogen of sugarcane in Indonesia.</title>
        <authorList>
            <person name="Selvaraj P."/>
            <person name="Muralishankar V."/>
            <person name="Muruganantham S."/>
            <person name="Sp S."/>
            <person name="Haryani S."/>
            <person name="Lau K.J.X."/>
            <person name="Naqvi N.I."/>
        </authorList>
    </citation>
    <scope>NUCLEOTIDE SEQUENCE [LARGE SCALE GENOMIC DNA]</scope>
    <source>
        <strain evidence="2">GMP-LS</strain>
    </source>
</reference>